<sequence>MSTGDDQRVLRSAVGAAHRHAGEINHVEKVRVGELGRKVEADEIEQSRRAMTVEREQRNVLIAKETLEVGPRGIGPLGYRMRILVEDFVKNLQTLIGQTDFVGVGVRQQPCHLVGGMVRGTSSVLKADVASRFRHLGQEGLQLGPHIGHDP</sequence>
<proteinExistence type="predicted"/>
<name>A0A6J7JZ62_9ZZZZ</name>
<protein>
    <submittedName>
        <fullName evidence="1">Unannotated protein</fullName>
    </submittedName>
</protein>
<organism evidence="1">
    <name type="scientific">freshwater metagenome</name>
    <dbReference type="NCBI Taxonomy" id="449393"/>
    <lineage>
        <taxon>unclassified sequences</taxon>
        <taxon>metagenomes</taxon>
        <taxon>ecological metagenomes</taxon>
    </lineage>
</organism>
<accession>A0A6J7JZ62</accession>
<gene>
    <name evidence="1" type="ORF">UFOPK3708_01858</name>
</gene>
<dbReference type="EMBL" id="CAFBNA010000179">
    <property type="protein sequence ID" value="CAB4948545.1"/>
    <property type="molecule type" value="Genomic_DNA"/>
</dbReference>
<evidence type="ECO:0000313" key="1">
    <source>
        <dbReference type="EMBL" id="CAB4948545.1"/>
    </source>
</evidence>
<reference evidence="1" key="1">
    <citation type="submission" date="2020-05" db="EMBL/GenBank/DDBJ databases">
        <authorList>
            <person name="Chiriac C."/>
            <person name="Salcher M."/>
            <person name="Ghai R."/>
            <person name="Kavagutti S V."/>
        </authorList>
    </citation>
    <scope>NUCLEOTIDE SEQUENCE</scope>
</reference>
<dbReference type="AlphaFoldDB" id="A0A6J7JZ62"/>